<dbReference type="NCBIfam" id="TIGR04180">
    <property type="entry name" value="EDH_00030"/>
    <property type="match status" value="1"/>
</dbReference>
<sequence length="336" mass="37385">MNLIGKKVLVTGADGFIGSHLTEQLVRLGYDVRAFVLYNSFNSWGWLDQASTEIKEHVEVYTGDIRDPHGVKTAMQGCDIVLHLAALIAIPYSYHSPDTYVDTNIKGTLNILQAARELGVEKVVHTSTSEVYGTARFVPITEEHPLQGQSPYSATKIGADQLAMSFYQSFSMPISIIRPFNTYGPRQSARAIIPTVITQIACGKREIKLGALHPTRDFNYVADTVRGFISMAQSKASIGEVINIGSNYEISIGETVNLIAEVMGEKIDIVTDEARMRPVNSEVERLWADNTKAKKLLNWEPLYGNKEGFKKGLAETIAWFTNKDNLKNYKSDIYNL</sequence>
<proteinExistence type="predicted"/>
<dbReference type="EMBL" id="FOTS01000005">
    <property type="protein sequence ID" value="SFL45083.1"/>
    <property type="molecule type" value="Genomic_DNA"/>
</dbReference>
<evidence type="ECO:0000313" key="3">
    <source>
        <dbReference type="Proteomes" id="UP000199520"/>
    </source>
</evidence>
<dbReference type="InterPro" id="IPR016040">
    <property type="entry name" value="NAD(P)-bd_dom"/>
</dbReference>
<dbReference type="STRING" id="1123291.SAMN04490355_10059"/>
<dbReference type="Pfam" id="PF16363">
    <property type="entry name" value="GDP_Man_Dehyd"/>
    <property type="match status" value="1"/>
</dbReference>
<reference evidence="3" key="1">
    <citation type="submission" date="2016-10" db="EMBL/GenBank/DDBJ databases">
        <authorList>
            <person name="Varghese N."/>
            <person name="Submissions S."/>
        </authorList>
    </citation>
    <scope>NUCLEOTIDE SEQUENCE [LARGE SCALE GENOMIC DNA]</scope>
    <source>
        <strain evidence="3">DSM 13327</strain>
    </source>
</reference>
<gene>
    <name evidence="2" type="ORF">SAMN04490355_10059</name>
</gene>
<keyword evidence="3" id="KW-1185">Reference proteome</keyword>
<evidence type="ECO:0000259" key="1">
    <source>
        <dbReference type="Pfam" id="PF16363"/>
    </source>
</evidence>
<organism evidence="2 3">
    <name type="scientific">Pelosinus propionicus DSM 13327</name>
    <dbReference type="NCBI Taxonomy" id="1123291"/>
    <lineage>
        <taxon>Bacteria</taxon>
        <taxon>Bacillati</taxon>
        <taxon>Bacillota</taxon>
        <taxon>Negativicutes</taxon>
        <taxon>Selenomonadales</taxon>
        <taxon>Sporomusaceae</taxon>
        <taxon>Pelosinus</taxon>
    </lineage>
</organism>
<dbReference type="GO" id="GO:0016831">
    <property type="term" value="F:carboxy-lyase activity"/>
    <property type="evidence" value="ECO:0007669"/>
    <property type="project" value="InterPro"/>
</dbReference>
<dbReference type="SUPFAM" id="SSF51735">
    <property type="entry name" value="NAD(P)-binding Rossmann-fold domains"/>
    <property type="match status" value="1"/>
</dbReference>
<dbReference type="InterPro" id="IPR026390">
    <property type="entry name" value="LegB-like"/>
</dbReference>
<dbReference type="Proteomes" id="UP000199520">
    <property type="component" value="Unassembled WGS sequence"/>
</dbReference>
<accession>A0A1I4HTK4</accession>
<dbReference type="InterPro" id="IPR045869">
    <property type="entry name" value="Arna-like_SDR_e"/>
</dbReference>
<dbReference type="Gene3D" id="3.40.50.720">
    <property type="entry name" value="NAD(P)-binding Rossmann-like Domain"/>
    <property type="match status" value="1"/>
</dbReference>
<dbReference type="InterPro" id="IPR036291">
    <property type="entry name" value="NAD(P)-bd_dom_sf"/>
</dbReference>
<dbReference type="AlphaFoldDB" id="A0A1I4HTK4"/>
<dbReference type="PANTHER" id="PTHR43000">
    <property type="entry name" value="DTDP-D-GLUCOSE 4,6-DEHYDRATASE-RELATED"/>
    <property type="match status" value="1"/>
</dbReference>
<dbReference type="CDD" id="cd05257">
    <property type="entry name" value="Arna_like_SDR_e"/>
    <property type="match status" value="1"/>
</dbReference>
<feature type="domain" description="NAD(P)-binding" evidence="1">
    <location>
        <begin position="9"/>
        <end position="310"/>
    </location>
</feature>
<name>A0A1I4HTK4_9FIRM</name>
<dbReference type="OrthoDB" id="9766450at2"/>
<protein>
    <submittedName>
        <fullName evidence="2">dTDP-glucose 4,6-dehydratase</fullName>
    </submittedName>
</protein>
<evidence type="ECO:0000313" key="2">
    <source>
        <dbReference type="EMBL" id="SFL45083.1"/>
    </source>
</evidence>